<evidence type="ECO:0000313" key="8">
    <source>
        <dbReference type="EMBL" id="CEA02602.1"/>
    </source>
</evidence>
<dbReference type="Pfam" id="PF03711">
    <property type="entry name" value="OKR_DC_1_C"/>
    <property type="match status" value="1"/>
</dbReference>
<dbReference type="Proteomes" id="UP000044136">
    <property type="component" value="Unassembled WGS sequence"/>
</dbReference>
<keyword evidence="9" id="KW-1185">Reference proteome</keyword>
<dbReference type="PANTHER" id="PTHR43277">
    <property type="entry name" value="ARGININE DECARBOXYLASE"/>
    <property type="match status" value="1"/>
</dbReference>
<evidence type="ECO:0000256" key="4">
    <source>
        <dbReference type="ARBA" id="ARBA00022898"/>
    </source>
</evidence>
<feature type="domain" description="Orn/Lys/Arg decarboxylases family 1 pyridoxal-P attachment site" evidence="6">
    <location>
        <begin position="136"/>
        <end position="271"/>
    </location>
</feature>
<evidence type="ECO:0000259" key="6">
    <source>
        <dbReference type="Pfam" id="PF01276"/>
    </source>
</evidence>
<protein>
    <submittedName>
        <fullName evidence="8">Arginine decarboxylase</fullName>
    </submittedName>
</protein>
<evidence type="ECO:0000256" key="2">
    <source>
        <dbReference type="ARBA" id="ARBA00010671"/>
    </source>
</evidence>
<evidence type="ECO:0000256" key="1">
    <source>
        <dbReference type="ARBA" id="ARBA00001933"/>
    </source>
</evidence>
<name>A0A078MAZ1_9STAP</name>
<accession>A0A078MAZ1</accession>
<dbReference type="InterPro" id="IPR015421">
    <property type="entry name" value="PyrdxlP-dep_Trfase_major"/>
</dbReference>
<dbReference type="InterPro" id="IPR008286">
    <property type="entry name" value="Prn/Lys/Arg_de-COase_C"/>
</dbReference>
<evidence type="ECO:0000313" key="9">
    <source>
        <dbReference type="Proteomes" id="UP000044136"/>
    </source>
</evidence>
<comment type="similarity">
    <text evidence="2">Belongs to the Orn/Lys/Arg decarboxylase class-I family.</text>
</comment>
<dbReference type="AlphaFoldDB" id="A0A078MAZ1"/>
<dbReference type="InterPro" id="IPR052357">
    <property type="entry name" value="Orn_Lys_Arg_decarboxylase-I"/>
</dbReference>
<dbReference type="Gene3D" id="3.40.640.10">
    <property type="entry name" value="Type I PLP-dependent aspartate aminotransferase-like (Major domain)"/>
    <property type="match status" value="1"/>
</dbReference>
<evidence type="ECO:0000259" key="7">
    <source>
        <dbReference type="Pfam" id="PF03711"/>
    </source>
</evidence>
<evidence type="ECO:0000256" key="3">
    <source>
        <dbReference type="ARBA" id="ARBA00022793"/>
    </source>
</evidence>
<dbReference type="InterPro" id="IPR000310">
    <property type="entry name" value="Orn/Lys/Arg_deCO2ase_major_dom"/>
</dbReference>
<sequence>MSLINKLQVLHNKNAISMHVPGHKNNTIGKLSDVVKANHDLTEIPGLDDLHEPVEVLNELNSMLAEKSPGYTAQAMVNGTTNGIICSIYAVSEMVGHYYIIGDAHKSVYHGVSLVNADYTVIDLNEIYDINPENSCVIFTSPDYTGSLIKGISEYVDYVRRNKGISIIDAAHGAHLSVTENFKESLLSSGADVVIESYHKMLPALTMASVLFTKEDNLHQRIMHYINQFETSSPSYLVLASIEYAQQFYNSYDDRLFFEKRAELIQHLKKSGIDAAEQDDPAKLILNAPDGAFNLERSLRKSGIYSEMVTDEGVLWCLPLWHEGDSYPFTELLERIENLTAADEEEGTFINTDILEGRICVENIVPYPPGVPLVLKGNMITRDVIKRIKHCQVNHVKIEGIQYNIHYYMNEAEK</sequence>
<keyword evidence="3" id="KW-0210">Decarboxylase</keyword>
<dbReference type="eggNOG" id="COG1982">
    <property type="taxonomic scope" value="Bacteria"/>
</dbReference>
<dbReference type="InterPro" id="IPR036633">
    <property type="entry name" value="Prn/Lys/Arg_de-COase_C_sf"/>
</dbReference>
<dbReference type="SUPFAM" id="SSF55904">
    <property type="entry name" value="Ornithine decarboxylase C-terminal domain"/>
    <property type="match status" value="1"/>
</dbReference>
<gene>
    <name evidence="8" type="primary">speA</name>
    <name evidence="8" type="ORF">BN1048_01777</name>
</gene>
<keyword evidence="4" id="KW-0663">Pyridoxal phosphate</keyword>
<proteinExistence type="inferred from homology"/>
<dbReference type="PANTHER" id="PTHR43277:SF3">
    <property type="entry name" value="DECARBOXYLASE, PUTATIVE-RELATED"/>
    <property type="match status" value="1"/>
</dbReference>
<dbReference type="Pfam" id="PF01276">
    <property type="entry name" value="OKR_DC_1"/>
    <property type="match status" value="1"/>
</dbReference>
<dbReference type="HOGENOM" id="CLU_025925_1_0_9"/>
<comment type="cofactor">
    <cofactor evidence="1">
        <name>pyridoxal 5'-phosphate</name>
        <dbReference type="ChEBI" id="CHEBI:597326"/>
    </cofactor>
</comment>
<keyword evidence="5" id="KW-0456">Lyase</keyword>
<evidence type="ECO:0000256" key="5">
    <source>
        <dbReference type="ARBA" id="ARBA00023239"/>
    </source>
</evidence>
<dbReference type="GO" id="GO:0016831">
    <property type="term" value="F:carboxy-lyase activity"/>
    <property type="evidence" value="ECO:0007669"/>
    <property type="project" value="UniProtKB-KW"/>
</dbReference>
<dbReference type="Gene3D" id="3.90.105.10">
    <property type="entry name" value="Molybdopterin biosynthesis moea protein, domain 2"/>
    <property type="match status" value="1"/>
</dbReference>
<dbReference type="OrthoDB" id="9815233at2"/>
<organism evidence="8 9">
    <name type="scientific">Jeotgalicoccus saudimassiliensis</name>
    <dbReference type="NCBI Taxonomy" id="1461582"/>
    <lineage>
        <taxon>Bacteria</taxon>
        <taxon>Bacillati</taxon>
        <taxon>Bacillota</taxon>
        <taxon>Bacilli</taxon>
        <taxon>Bacillales</taxon>
        <taxon>Staphylococcaceae</taxon>
        <taxon>Jeotgalicoccus</taxon>
    </lineage>
</organism>
<dbReference type="RefSeq" id="WP_035810377.1">
    <property type="nucleotide sequence ID" value="NZ_CCSE01000001.1"/>
</dbReference>
<dbReference type="InterPro" id="IPR015424">
    <property type="entry name" value="PyrdxlP-dep_Trfase"/>
</dbReference>
<dbReference type="SUPFAM" id="SSF53383">
    <property type="entry name" value="PLP-dependent transferases"/>
    <property type="match status" value="1"/>
</dbReference>
<dbReference type="EMBL" id="CCSE01000001">
    <property type="protein sequence ID" value="CEA02602.1"/>
    <property type="molecule type" value="Genomic_DNA"/>
</dbReference>
<reference evidence="8 9" key="1">
    <citation type="submission" date="2014-07" db="EMBL/GenBank/DDBJ databases">
        <authorList>
            <person name="Urmite Genomes Urmite Genomes"/>
        </authorList>
    </citation>
    <scope>NUCLEOTIDE SEQUENCE [LARGE SCALE GENOMIC DNA]</scope>
    <source>
        <strain evidence="8 9">13MG44_air</strain>
    </source>
</reference>
<dbReference type="STRING" id="1461582.BN1048_01777"/>
<feature type="domain" description="Orn/Lys/Arg decarboxylase C-terminal" evidence="7">
    <location>
        <begin position="347"/>
        <end position="406"/>
    </location>
</feature>